<organism evidence="1 2">
    <name type="scientific">Acidihalobacter aeolianus</name>
    <dbReference type="NCBI Taxonomy" id="2792603"/>
    <lineage>
        <taxon>Bacteria</taxon>
        <taxon>Pseudomonadati</taxon>
        <taxon>Pseudomonadota</taxon>
        <taxon>Gammaproteobacteria</taxon>
        <taxon>Chromatiales</taxon>
        <taxon>Ectothiorhodospiraceae</taxon>
        <taxon>Acidihalobacter</taxon>
    </lineage>
</organism>
<evidence type="ECO:0000313" key="2">
    <source>
        <dbReference type="Proteomes" id="UP000095342"/>
    </source>
</evidence>
<gene>
    <name evidence="1" type="ORF">BJI67_16400</name>
</gene>
<proteinExistence type="predicted"/>
<dbReference type="EMBL" id="CP017449">
    <property type="protein sequence ID" value="AOV18819.1"/>
    <property type="molecule type" value="Genomic_DNA"/>
</dbReference>
<keyword evidence="2" id="KW-1185">Reference proteome</keyword>
<reference evidence="1 2" key="1">
    <citation type="submission" date="2016-09" db="EMBL/GenBank/DDBJ databases">
        <title>Acidihalobacter prosperus V6 (DSM14174).</title>
        <authorList>
            <person name="Khaleque H.N."/>
            <person name="Ramsay J.P."/>
            <person name="Murphy R.J.T."/>
            <person name="Kaksonen A.H."/>
            <person name="Boxall N.J."/>
            <person name="Watkin E.L.J."/>
        </authorList>
    </citation>
    <scope>NUCLEOTIDE SEQUENCE [LARGE SCALE GENOMIC DNA]</scope>
    <source>
        <strain evidence="1 2">V6</strain>
        <plasmid evidence="2">papv6</plasmid>
    </source>
</reference>
<evidence type="ECO:0000313" key="1">
    <source>
        <dbReference type="EMBL" id="AOV18819.1"/>
    </source>
</evidence>
<evidence type="ECO:0008006" key="3">
    <source>
        <dbReference type="Google" id="ProtNLM"/>
    </source>
</evidence>
<dbReference type="Proteomes" id="UP000095342">
    <property type="component" value="Plasmid pAPV6"/>
</dbReference>
<geneLocation type="plasmid" evidence="2">
    <name>papv6</name>
</geneLocation>
<sequence>MEHRVESLDGLVLDWAVAQAGGVDVVLGEGCLLQVYAAQREKKVYAPSSCWGLGGQIIEDQAIAIRRHPSTGSWYAMMSEDLGSFEHAAWVKMTASGGERYGTLSYQVHKRQQRFDGPTPLVAAMRCFVASKFGSELHIPSAVLLHALLKVTPAPCPSHGCAS</sequence>
<name>A0A1D8KCY9_9GAMM</name>
<dbReference type="InterPro" id="IPR019701">
    <property type="entry name" value="Phage_P22_NinX"/>
</dbReference>
<keyword evidence="1" id="KW-0614">Plasmid</keyword>
<protein>
    <recommendedName>
        <fullName evidence="3">DUF2591 domain-containing protein</fullName>
    </recommendedName>
</protein>
<dbReference type="Pfam" id="PF10765">
    <property type="entry name" value="Phage_P22_NinX"/>
    <property type="match status" value="1"/>
</dbReference>
<accession>A0A1D8KCY9</accession>
<dbReference type="KEGG" id="aaeo:BJI67_16400"/>
<dbReference type="AlphaFoldDB" id="A0A1D8KCY9"/>
<dbReference type="RefSeq" id="WP_070074342.1">
    <property type="nucleotide sequence ID" value="NZ_CP017449.1"/>
</dbReference>